<dbReference type="InterPro" id="IPR005084">
    <property type="entry name" value="CBM6"/>
</dbReference>
<feature type="chain" id="PRO_5043611366" evidence="2">
    <location>
        <begin position="32"/>
        <end position="465"/>
    </location>
</feature>
<gene>
    <name evidence="4" type="ORF">Q4521_08895</name>
</gene>
<comment type="caution">
    <text evidence="4">The sequence shown here is derived from an EMBL/GenBank/DDBJ whole genome shotgun (WGS) entry which is preliminary data.</text>
</comment>
<reference evidence="4" key="1">
    <citation type="submission" date="2023-07" db="EMBL/GenBank/DDBJ databases">
        <title>Genome content predicts the carbon catabolic preferences of heterotrophic bacteria.</title>
        <authorList>
            <person name="Gralka M."/>
        </authorList>
    </citation>
    <scope>NUCLEOTIDE SEQUENCE</scope>
    <source>
        <strain evidence="4">I3M17_2</strain>
    </source>
</reference>
<dbReference type="Pfam" id="PF03422">
    <property type="entry name" value="CBM_6"/>
    <property type="match status" value="1"/>
</dbReference>
<dbReference type="EMBL" id="JAUOPB010000006">
    <property type="protein sequence ID" value="MDO6422588.1"/>
    <property type="molecule type" value="Genomic_DNA"/>
</dbReference>
<organism evidence="4 5">
    <name type="scientific">Saccharophagus degradans</name>
    <dbReference type="NCBI Taxonomy" id="86304"/>
    <lineage>
        <taxon>Bacteria</taxon>
        <taxon>Pseudomonadati</taxon>
        <taxon>Pseudomonadota</taxon>
        <taxon>Gammaproteobacteria</taxon>
        <taxon>Cellvibrionales</taxon>
        <taxon>Cellvibrionaceae</taxon>
        <taxon>Saccharophagus</taxon>
    </lineage>
</organism>
<sequence length="465" mass="50388">MKLLSITHTLKRAIASAVFVASAATASIANAVTVDILVLYDNYSANYFGGDPQTAMNGWANDMNSALKASQIDMKFRIVGVRHHEEDGAGMGDVLGNLRVDGGAIALRDQLGADMVSQLHEKGACGVGYVAVDKNYTWNVTHPGCGPMVMLHEFGHNMGVTHSRKQGDQGGTRYRYGIGYGVQDVFVDIMAYEGVFNTSRVNVFSNPNLNCRGLPCGKPVGDGEEAHASLAIHNVRNELANFRNTVNSGGPVRLFEHCYYTGYTVGLGEGSYRLTDLMSRGLVNDDLSSLQVDAGYRVEMFQHDNFTGNVVTRTGSDDCLVDEGMNDDISSLRITRVSGGFSQTIQAENFFANNGVQLENTTDSGGGQNVGWIDANDWMAYNNITIPATGNYRIEYRVAGFGGTLSLDLNGGTTVLGQINLPNTSGWQNWQTASHTVHINAGTYNFGIFANAPGWNINWFRIVQL</sequence>
<dbReference type="GO" id="GO:0030246">
    <property type="term" value="F:carbohydrate binding"/>
    <property type="evidence" value="ECO:0007669"/>
    <property type="project" value="InterPro"/>
</dbReference>
<dbReference type="Proteomes" id="UP001169760">
    <property type="component" value="Unassembled WGS sequence"/>
</dbReference>
<dbReference type="Pfam" id="PF13582">
    <property type="entry name" value="Reprolysin_3"/>
    <property type="match status" value="1"/>
</dbReference>
<dbReference type="CDD" id="cd04080">
    <property type="entry name" value="CBM6_cellulase-like"/>
    <property type="match status" value="1"/>
</dbReference>
<dbReference type="AlphaFoldDB" id="A0AAW7X6U5"/>
<evidence type="ECO:0000256" key="1">
    <source>
        <dbReference type="ARBA" id="ARBA00022729"/>
    </source>
</evidence>
<proteinExistence type="predicted"/>
<dbReference type="SMART" id="SM00606">
    <property type="entry name" value="CBD_IV"/>
    <property type="match status" value="1"/>
</dbReference>
<evidence type="ECO:0000256" key="2">
    <source>
        <dbReference type="SAM" id="SignalP"/>
    </source>
</evidence>
<feature type="signal peptide" evidence="2">
    <location>
        <begin position="1"/>
        <end position="31"/>
    </location>
</feature>
<evidence type="ECO:0000313" key="4">
    <source>
        <dbReference type="EMBL" id="MDO6422588.1"/>
    </source>
</evidence>
<evidence type="ECO:0000313" key="5">
    <source>
        <dbReference type="Proteomes" id="UP001169760"/>
    </source>
</evidence>
<dbReference type="InterPro" id="IPR006584">
    <property type="entry name" value="Cellulose-bd_IV"/>
</dbReference>
<name>A0AAW7X6U5_9GAMM</name>
<accession>A0AAW7X6U5</accession>
<evidence type="ECO:0000259" key="3">
    <source>
        <dbReference type="PROSITE" id="PS51175"/>
    </source>
</evidence>
<dbReference type="RefSeq" id="WP_216064867.1">
    <property type="nucleotide sequence ID" value="NZ_JAHKPP010000036.1"/>
</dbReference>
<feature type="domain" description="CBM6" evidence="3">
    <location>
        <begin position="343"/>
        <end position="463"/>
    </location>
</feature>
<keyword evidence="1 2" id="KW-0732">Signal</keyword>
<protein>
    <submittedName>
        <fullName evidence="4">Carbohydrate-binding protein</fullName>
    </submittedName>
</protein>
<dbReference type="PROSITE" id="PS51175">
    <property type="entry name" value="CBM6"/>
    <property type="match status" value="1"/>
</dbReference>